<dbReference type="HOGENOM" id="CLU_056788_8_4_1"/>
<dbReference type="AlphaFoldDB" id="A0A0D0BZ13"/>
<organism evidence="1 2">
    <name type="scientific">Paxillus rubicundulus Ve08.2h10</name>
    <dbReference type="NCBI Taxonomy" id="930991"/>
    <lineage>
        <taxon>Eukaryota</taxon>
        <taxon>Fungi</taxon>
        <taxon>Dikarya</taxon>
        <taxon>Basidiomycota</taxon>
        <taxon>Agaricomycotina</taxon>
        <taxon>Agaricomycetes</taxon>
        <taxon>Agaricomycetidae</taxon>
        <taxon>Boletales</taxon>
        <taxon>Paxilineae</taxon>
        <taxon>Paxillaceae</taxon>
        <taxon>Paxillus</taxon>
    </lineage>
</organism>
<evidence type="ECO:0000313" key="1">
    <source>
        <dbReference type="EMBL" id="KIK76352.1"/>
    </source>
</evidence>
<sequence>MYLDKLQMWLGEATVWRALQYTCIYPVSAIKASLLMNTDIKSMLEHNKSHGLQYMFNIGSEYDYEQLMFVNESAFDQHATYRQYFQVLKGLQVQQKCFYVRGKRYVVIWS</sequence>
<dbReference type="OrthoDB" id="2647846at2759"/>
<reference evidence="1 2" key="1">
    <citation type="submission" date="2014-04" db="EMBL/GenBank/DDBJ databases">
        <authorList>
            <consortium name="DOE Joint Genome Institute"/>
            <person name="Kuo A."/>
            <person name="Kohler A."/>
            <person name="Jargeat P."/>
            <person name="Nagy L.G."/>
            <person name="Floudas D."/>
            <person name="Copeland A."/>
            <person name="Barry K.W."/>
            <person name="Cichocki N."/>
            <person name="Veneault-Fourrey C."/>
            <person name="LaButti K."/>
            <person name="Lindquist E.A."/>
            <person name="Lipzen A."/>
            <person name="Lundell T."/>
            <person name="Morin E."/>
            <person name="Murat C."/>
            <person name="Sun H."/>
            <person name="Tunlid A."/>
            <person name="Henrissat B."/>
            <person name="Grigoriev I.V."/>
            <person name="Hibbett D.S."/>
            <person name="Martin F."/>
            <person name="Nordberg H.P."/>
            <person name="Cantor M.N."/>
            <person name="Hua S.X."/>
        </authorList>
    </citation>
    <scope>NUCLEOTIDE SEQUENCE [LARGE SCALE GENOMIC DNA]</scope>
    <source>
        <strain evidence="1 2">Ve08.2h10</strain>
    </source>
</reference>
<dbReference type="Proteomes" id="UP000054538">
    <property type="component" value="Unassembled WGS sequence"/>
</dbReference>
<dbReference type="InParanoid" id="A0A0D0BZ13"/>
<proteinExistence type="predicted"/>
<protein>
    <submittedName>
        <fullName evidence="1">Unplaced genomic scaffold scaffold_2714, whole genome shotgun sequence</fullName>
    </submittedName>
</protein>
<name>A0A0D0BZ13_9AGAM</name>
<reference evidence="2" key="2">
    <citation type="submission" date="2015-01" db="EMBL/GenBank/DDBJ databases">
        <title>Evolutionary Origins and Diversification of the Mycorrhizal Mutualists.</title>
        <authorList>
            <consortium name="DOE Joint Genome Institute"/>
            <consortium name="Mycorrhizal Genomics Consortium"/>
            <person name="Kohler A."/>
            <person name="Kuo A."/>
            <person name="Nagy L.G."/>
            <person name="Floudas D."/>
            <person name="Copeland A."/>
            <person name="Barry K.W."/>
            <person name="Cichocki N."/>
            <person name="Veneault-Fourrey C."/>
            <person name="LaButti K."/>
            <person name="Lindquist E.A."/>
            <person name="Lipzen A."/>
            <person name="Lundell T."/>
            <person name="Morin E."/>
            <person name="Murat C."/>
            <person name="Riley R."/>
            <person name="Ohm R."/>
            <person name="Sun H."/>
            <person name="Tunlid A."/>
            <person name="Henrissat B."/>
            <person name="Grigoriev I.V."/>
            <person name="Hibbett D.S."/>
            <person name="Martin F."/>
        </authorList>
    </citation>
    <scope>NUCLEOTIDE SEQUENCE [LARGE SCALE GENOMIC DNA]</scope>
    <source>
        <strain evidence="2">Ve08.2h10</strain>
    </source>
</reference>
<evidence type="ECO:0000313" key="2">
    <source>
        <dbReference type="Proteomes" id="UP000054538"/>
    </source>
</evidence>
<dbReference type="EMBL" id="KN827536">
    <property type="protein sequence ID" value="KIK76352.1"/>
    <property type="molecule type" value="Genomic_DNA"/>
</dbReference>
<gene>
    <name evidence="1" type="ORF">PAXRUDRAFT_170201</name>
</gene>
<keyword evidence="2" id="KW-1185">Reference proteome</keyword>
<accession>A0A0D0BZ13</accession>